<dbReference type="PANTHER" id="PTHR21292">
    <property type="entry name" value="EXOCYST COMPLEX COMPONENT SEC6-RELATED"/>
    <property type="match status" value="1"/>
</dbReference>
<reference evidence="4" key="1">
    <citation type="submission" date="2018-08" db="EMBL/GenBank/DDBJ databases">
        <authorList>
            <person name="Cornetti L."/>
        </authorList>
    </citation>
    <scope>NUCLEOTIDE SEQUENCE</scope>
    <source>
        <strain evidence="4">OM-SAIQ-clone2</strain>
    </source>
</reference>
<dbReference type="Gene3D" id="1.10.357.70">
    <property type="entry name" value="Exocyst complex component Sec6, C-terminal domain"/>
    <property type="match status" value="1"/>
</dbReference>
<evidence type="ECO:0000256" key="1">
    <source>
        <dbReference type="ARBA" id="ARBA00009447"/>
    </source>
</evidence>
<keyword evidence="2" id="KW-0813">Transport</keyword>
<comment type="similarity">
    <text evidence="1">Belongs to the SEC6 family.</text>
</comment>
<dbReference type="GO" id="GO:0006887">
    <property type="term" value="P:exocytosis"/>
    <property type="evidence" value="ECO:0007669"/>
    <property type="project" value="UniProtKB-KW"/>
</dbReference>
<dbReference type="InterPro" id="IPR042532">
    <property type="entry name" value="EXOC3/Sec6_C"/>
</dbReference>
<dbReference type="GO" id="GO:0000149">
    <property type="term" value="F:SNARE binding"/>
    <property type="evidence" value="ECO:0007669"/>
    <property type="project" value="TreeGrafter"/>
</dbReference>
<organism evidence="4">
    <name type="scientific">Ceriodaphnia reticulata</name>
    <dbReference type="NCBI Taxonomy" id="302197"/>
    <lineage>
        <taxon>Eukaryota</taxon>
        <taxon>Metazoa</taxon>
        <taxon>Ecdysozoa</taxon>
        <taxon>Arthropoda</taxon>
        <taxon>Crustacea</taxon>
        <taxon>Branchiopoda</taxon>
        <taxon>Diplostraca</taxon>
        <taxon>Cladocera</taxon>
        <taxon>Anomopoda</taxon>
        <taxon>Daphniidae</taxon>
        <taxon>Ceriodaphnia</taxon>
    </lineage>
</organism>
<dbReference type="Pfam" id="PF06046">
    <property type="entry name" value="Sec6"/>
    <property type="match status" value="1"/>
</dbReference>
<accession>A0A4Y7LTZ4</accession>
<dbReference type="EMBL" id="LR003221">
    <property type="protein sequence ID" value="SVE72840.1"/>
    <property type="molecule type" value="mRNA"/>
</dbReference>
<dbReference type="AlphaFoldDB" id="A0A4Y7LTZ4"/>
<evidence type="ECO:0000313" key="4">
    <source>
        <dbReference type="EMBL" id="SVE72840.1"/>
    </source>
</evidence>
<sequence length="747" mass="85801">MNVELLQEEAMISASVSLSTMLQRPDQLEKVDQYKQRVTRKKTSVEAMLKTAVQSQLDGVISGLQQLQSALVDINDIRLRLSDIEECIQALPSLCDSVKLVREEHVVYSQYAVAMENLKHIFTVPESVDKTRQWISEGKLLHAHQSLTDLENSRDDLLYELHRLPNHSLNEKQTLKAYFSGVQHLSEQLGKQLWLVLGRSLNTVRKEPQVVVTAVRIIEREERADAYAMQRQKQSGFLPPDRPKRWKARALEVLSDAVIERIEGNQFEERVDNKMWLVRHLEVTRLLIIEDLRVVNTLCAPCFPPHWDIVNQFFQKYHTSLSKHLEEVIAAGLVANEFVTLLSWVLQTYPCSELLQHPDVNIDPNTLGPLLSEATIDKLYKAYIRNMASNYTDWMQKTVETEARDWRRPIIPESDGDGHYHTESIVIIFQMVEQNLQVSRTISDGLMTRALVLGLEQIIQYGLLYREAINTFKNKHFEDRSQVPYFTHYMIAIVNNCLHAMELAQQMRCRNGIRSDDDGTISALVLNFENLARTYESLRDDAAGFLLDEAFLDLEPHFQDLLTRKWVLSTVPVDTICATLDDYFQDYMHLRPQNFKYVIQQAEVCITRKYITSIFQKKISLKDERRDVAEKIVREAGQIEALLAPVSASHTHLSDATVEDTPQKAISALAEVVKCDSEIITLELINFIKRYPDVTQDQLTCLLSLRGDFGRLEARQRVTELLSSSSKDESTRTTIFSQIPVPTSIFS</sequence>
<dbReference type="Gene3D" id="1.10.357.50">
    <property type="match status" value="1"/>
</dbReference>
<dbReference type="InterPro" id="IPR010326">
    <property type="entry name" value="EXOC3/Sec6"/>
</dbReference>
<evidence type="ECO:0000256" key="2">
    <source>
        <dbReference type="ARBA" id="ARBA00022448"/>
    </source>
</evidence>
<dbReference type="GO" id="GO:0000145">
    <property type="term" value="C:exocyst"/>
    <property type="evidence" value="ECO:0007669"/>
    <property type="project" value="InterPro"/>
</dbReference>
<dbReference type="FunFam" id="1.10.357.70:FF:000001">
    <property type="entry name" value="Exocyst complex component 3"/>
    <property type="match status" value="1"/>
</dbReference>
<dbReference type="PANTHER" id="PTHR21292:SF1">
    <property type="entry name" value="EXOCYST COMPLEX COMPONENT 3"/>
    <property type="match status" value="1"/>
</dbReference>
<name>A0A4Y7LTZ4_9CRUS</name>
<evidence type="ECO:0000256" key="3">
    <source>
        <dbReference type="ARBA" id="ARBA00022483"/>
    </source>
</evidence>
<protein>
    <submittedName>
        <fullName evidence="4">EOG090X03GO</fullName>
    </submittedName>
</protein>
<gene>
    <name evidence="4" type="primary">EOG090X03GO</name>
</gene>
<proteinExistence type="evidence at transcript level"/>
<dbReference type="GO" id="GO:0051601">
    <property type="term" value="P:exocyst localization"/>
    <property type="evidence" value="ECO:0007669"/>
    <property type="project" value="TreeGrafter"/>
</dbReference>
<keyword evidence="3" id="KW-0268">Exocytosis</keyword>